<evidence type="ECO:0000256" key="2">
    <source>
        <dbReference type="ARBA" id="ARBA00048655"/>
    </source>
</evidence>
<comment type="catalytic activity">
    <reaction evidence="2">
        <text>N(6)-D-ribulosyl-L-lysyl-[protein] + ATP = N(6)-(3-O-phospho-D-ribulosyl)-L-lysyl-[protein] + ADP + H(+)</text>
        <dbReference type="Rhea" id="RHEA:48432"/>
        <dbReference type="Rhea" id="RHEA-COMP:12103"/>
        <dbReference type="Rhea" id="RHEA-COMP:12104"/>
        <dbReference type="ChEBI" id="CHEBI:15378"/>
        <dbReference type="ChEBI" id="CHEBI:30616"/>
        <dbReference type="ChEBI" id="CHEBI:90418"/>
        <dbReference type="ChEBI" id="CHEBI:90420"/>
        <dbReference type="ChEBI" id="CHEBI:456216"/>
        <dbReference type="EC" id="2.7.1.172"/>
    </reaction>
    <physiologicalReaction direction="left-to-right" evidence="2">
        <dbReference type="Rhea" id="RHEA:48433"/>
    </physiologicalReaction>
</comment>
<dbReference type="Gene3D" id="3.90.1200.10">
    <property type="match status" value="1"/>
</dbReference>
<keyword evidence="4" id="KW-1185">Reference proteome</keyword>
<proteinExistence type="predicted"/>
<evidence type="ECO:0000256" key="1">
    <source>
        <dbReference type="ARBA" id="ARBA00011961"/>
    </source>
</evidence>
<gene>
    <name evidence="3" type="ORF">OHK93_006437</name>
</gene>
<dbReference type="Proteomes" id="UP001161017">
    <property type="component" value="Unassembled WGS sequence"/>
</dbReference>
<evidence type="ECO:0000313" key="4">
    <source>
        <dbReference type="Proteomes" id="UP001161017"/>
    </source>
</evidence>
<dbReference type="AlphaFoldDB" id="A0AA43TTI6"/>
<comment type="caution">
    <text evidence="3">The sequence shown here is derived from an EMBL/GenBank/DDBJ whole genome shotgun (WGS) entry which is preliminary data.</text>
</comment>
<dbReference type="GO" id="GO:0102193">
    <property type="term" value="F:protein-ribulosamine 3-kinase activity"/>
    <property type="evidence" value="ECO:0007669"/>
    <property type="project" value="UniProtKB-EC"/>
</dbReference>
<protein>
    <recommendedName>
        <fullName evidence="1">protein-ribulosamine 3-kinase</fullName>
        <ecNumber evidence="1">2.7.1.172</ecNumber>
    </recommendedName>
</protein>
<dbReference type="PANTHER" id="PTHR12149:SF8">
    <property type="entry name" value="PROTEIN-RIBULOSAMINE 3-KINASE"/>
    <property type="match status" value="1"/>
</dbReference>
<accession>A0AA43TTI6</accession>
<dbReference type="InterPro" id="IPR011009">
    <property type="entry name" value="Kinase-like_dom_sf"/>
</dbReference>
<name>A0AA43TTI6_9LECA</name>
<evidence type="ECO:0000313" key="3">
    <source>
        <dbReference type="EMBL" id="MDI1487169.1"/>
    </source>
</evidence>
<organism evidence="3 4">
    <name type="scientific">Ramalina farinacea</name>
    <dbReference type="NCBI Taxonomy" id="258253"/>
    <lineage>
        <taxon>Eukaryota</taxon>
        <taxon>Fungi</taxon>
        <taxon>Dikarya</taxon>
        <taxon>Ascomycota</taxon>
        <taxon>Pezizomycotina</taxon>
        <taxon>Lecanoromycetes</taxon>
        <taxon>OSLEUM clade</taxon>
        <taxon>Lecanoromycetidae</taxon>
        <taxon>Lecanorales</taxon>
        <taxon>Lecanorineae</taxon>
        <taxon>Ramalinaceae</taxon>
        <taxon>Ramalina</taxon>
    </lineage>
</organism>
<dbReference type="EC" id="2.7.1.172" evidence="1"/>
<dbReference type="PANTHER" id="PTHR12149">
    <property type="entry name" value="FRUCTOSAMINE 3 KINASE-RELATED PROTEIN"/>
    <property type="match status" value="1"/>
</dbReference>
<dbReference type="InterPro" id="IPR016477">
    <property type="entry name" value="Fructo-/Ketosamine-3-kinase"/>
</dbReference>
<dbReference type="Pfam" id="PF03881">
    <property type="entry name" value="Fructosamin_kin"/>
    <property type="match status" value="1"/>
</dbReference>
<dbReference type="EMBL" id="JAPUFD010000005">
    <property type="protein sequence ID" value="MDI1487169.1"/>
    <property type="molecule type" value="Genomic_DNA"/>
</dbReference>
<dbReference type="SUPFAM" id="SSF56112">
    <property type="entry name" value="Protein kinase-like (PK-like)"/>
    <property type="match status" value="1"/>
</dbReference>
<reference evidence="3" key="1">
    <citation type="journal article" date="2023" name="Genome Biol. Evol.">
        <title>First Whole Genome Sequence and Flow Cytometry Genome Size Data for the Lichen-Forming Fungus Ramalina farinacea (Ascomycota).</title>
        <authorList>
            <person name="Llewellyn T."/>
            <person name="Mian S."/>
            <person name="Hill R."/>
            <person name="Leitch I.J."/>
            <person name="Gaya E."/>
        </authorList>
    </citation>
    <scope>NUCLEOTIDE SEQUENCE</scope>
    <source>
        <strain evidence="3">LIQ254RAFAR</strain>
    </source>
</reference>
<sequence>MASDFDGEIDVPEPAIHIIDDSVLATIDTSELPAGTQAKSLNPHGASYWTRTARLLTLQEDGSEKSFFLKVSIGQRGKGMMSGEFASMTAIHTALPSVAPTPIAWGTYVSDPDIHFFLCSFHKMSGELPEIERFSAQVAALHRAGKSPTGKFGFEVTTFQGNLPQDNTWCDTWEEFYIRGMVRMLQLEEDCQGRCQELKELRGPMFERVIPRLLRPLETGGRKIEPTLVHGDLYYGNASTDLRRLLFIRSQRVYKILAQHTTLD</sequence>